<dbReference type="InterPro" id="IPR057721">
    <property type="entry name" value="BCD1_alpha/beta"/>
</dbReference>
<evidence type="ECO:0000259" key="2">
    <source>
        <dbReference type="Pfam" id="PF25790"/>
    </source>
</evidence>
<feature type="compositionally biased region" description="Acidic residues" evidence="1">
    <location>
        <begin position="263"/>
        <end position="285"/>
    </location>
</feature>
<feature type="compositionally biased region" description="Low complexity" evidence="1">
    <location>
        <begin position="249"/>
        <end position="262"/>
    </location>
</feature>
<keyword evidence="4" id="KW-1185">Reference proteome</keyword>
<sequence>MQLELRDIDVDFLPAGMERRAHNQSTWDFKYVLHAFLCLPSLIRLCLSRNQTALLTIEFKFHMPPDAHNPNHTQDPPYTLLTHRNNFDTPLLALLQSHLRERGKTRRDGATPPWVKALVLPDQDVPDSFTPPQFFMPATVDTLTLPPGTKAVYHRLDGDVKLSTLLKHKHFVEFPTVEVWEEGAFRGSLVDAQGGIRPEVYERPVKRRRLTTAAGKKAISGLLGAYGSDEEEDERPVELLGDYAESDTEIGQQETGETGEAGDMSEGEEVALEDAGDESEGEGEGELGPVEYALLTDLMQTKQGQGMEEGDDPEVDWGESDGGEGVV</sequence>
<gene>
    <name evidence="3" type="ORF">EWM64_g2196</name>
</gene>
<dbReference type="Pfam" id="PF25790">
    <property type="entry name" value="BCD1"/>
    <property type="match status" value="1"/>
</dbReference>
<proteinExistence type="predicted"/>
<feature type="compositionally biased region" description="Acidic residues" evidence="1">
    <location>
        <begin position="308"/>
        <end position="327"/>
    </location>
</feature>
<dbReference type="STRING" id="135208.A0A4Z0A7A4"/>
<accession>A0A4Z0A7A4</accession>
<comment type="caution">
    <text evidence="3">The sequence shown here is derived from an EMBL/GenBank/DDBJ whole genome shotgun (WGS) entry which is preliminary data.</text>
</comment>
<dbReference type="OrthoDB" id="272357at2759"/>
<dbReference type="AlphaFoldDB" id="A0A4Z0A7A4"/>
<evidence type="ECO:0000256" key="1">
    <source>
        <dbReference type="SAM" id="MobiDB-lite"/>
    </source>
</evidence>
<feature type="domain" description="BCD1 alpha/beta" evidence="2">
    <location>
        <begin position="1"/>
        <end position="186"/>
    </location>
</feature>
<feature type="region of interest" description="Disordered" evidence="1">
    <location>
        <begin position="243"/>
        <end position="327"/>
    </location>
</feature>
<protein>
    <recommendedName>
        <fullName evidence="2">BCD1 alpha/beta domain-containing protein</fullName>
    </recommendedName>
</protein>
<reference evidence="3 4" key="1">
    <citation type="submission" date="2019-02" db="EMBL/GenBank/DDBJ databases">
        <title>Genome sequencing of the rare red list fungi Hericium alpestre (H. flagellum).</title>
        <authorList>
            <person name="Buettner E."/>
            <person name="Kellner H."/>
        </authorList>
    </citation>
    <scope>NUCLEOTIDE SEQUENCE [LARGE SCALE GENOMIC DNA]</scope>
    <source>
        <strain evidence="3 4">DSM 108284</strain>
    </source>
</reference>
<name>A0A4Z0A7A4_9AGAM</name>
<evidence type="ECO:0000313" key="4">
    <source>
        <dbReference type="Proteomes" id="UP000298061"/>
    </source>
</evidence>
<organism evidence="3 4">
    <name type="scientific">Hericium alpestre</name>
    <dbReference type="NCBI Taxonomy" id="135208"/>
    <lineage>
        <taxon>Eukaryota</taxon>
        <taxon>Fungi</taxon>
        <taxon>Dikarya</taxon>
        <taxon>Basidiomycota</taxon>
        <taxon>Agaricomycotina</taxon>
        <taxon>Agaricomycetes</taxon>
        <taxon>Russulales</taxon>
        <taxon>Hericiaceae</taxon>
        <taxon>Hericium</taxon>
    </lineage>
</organism>
<dbReference type="Proteomes" id="UP000298061">
    <property type="component" value="Unassembled WGS sequence"/>
</dbReference>
<dbReference type="EMBL" id="SFCI01000171">
    <property type="protein sequence ID" value="TFY81809.1"/>
    <property type="molecule type" value="Genomic_DNA"/>
</dbReference>
<evidence type="ECO:0000313" key="3">
    <source>
        <dbReference type="EMBL" id="TFY81809.1"/>
    </source>
</evidence>